<dbReference type="RefSeq" id="WP_259486505.1">
    <property type="nucleotide sequence ID" value="NZ_JANTEZ010000004.1"/>
</dbReference>
<comment type="caution">
    <text evidence="2">The sequence shown here is derived from an EMBL/GenBank/DDBJ whole genome shotgun (WGS) entry which is preliminary data.</text>
</comment>
<name>A0ABT2GFW0_9MICO</name>
<organism evidence="2 3">
    <name type="scientific">Herbiconiux gentiana</name>
    <dbReference type="NCBI Taxonomy" id="2970912"/>
    <lineage>
        <taxon>Bacteria</taxon>
        <taxon>Bacillati</taxon>
        <taxon>Actinomycetota</taxon>
        <taxon>Actinomycetes</taxon>
        <taxon>Micrococcales</taxon>
        <taxon>Microbacteriaceae</taxon>
        <taxon>Herbiconiux</taxon>
    </lineage>
</organism>
<reference evidence="2" key="1">
    <citation type="submission" date="2022-08" db="EMBL/GenBank/DDBJ databases">
        <authorList>
            <person name="Deng Y."/>
            <person name="Han X.-F."/>
            <person name="Zhang Y.-Q."/>
        </authorList>
    </citation>
    <scope>NUCLEOTIDE SEQUENCE</scope>
    <source>
        <strain evidence="2">CPCC 205716</strain>
    </source>
</reference>
<accession>A0ABT2GFW0</accession>
<dbReference type="Proteomes" id="UP001165580">
    <property type="component" value="Unassembled WGS sequence"/>
</dbReference>
<keyword evidence="3" id="KW-1185">Reference proteome</keyword>
<feature type="region of interest" description="Disordered" evidence="1">
    <location>
        <begin position="73"/>
        <end position="100"/>
    </location>
</feature>
<protein>
    <submittedName>
        <fullName evidence="2">Uncharacterized protein</fullName>
    </submittedName>
</protein>
<evidence type="ECO:0000313" key="2">
    <source>
        <dbReference type="EMBL" id="MCS5714981.1"/>
    </source>
</evidence>
<proteinExistence type="predicted"/>
<sequence>MIEHEYGRVVHHGGRTFLATETMAEIFAAAAADIVARGDTELVPLLHRGGVDLLLVGPLTPIAVTRIEIGRAPKPPVTAPAKSAEAVSDADADAEKRTAV</sequence>
<gene>
    <name evidence="2" type="ORF">NVV95_10500</name>
</gene>
<evidence type="ECO:0000313" key="3">
    <source>
        <dbReference type="Proteomes" id="UP001165580"/>
    </source>
</evidence>
<evidence type="ECO:0000256" key="1">
    <source>
        <dbReference type="SAM" id="MobiDB-lite"/>
    </source>
</evidence>
<dbReference type="EMBL" id="JANTEZ010000004">
    <property type="protein sequence ID" value="MCS5714981.1"/>
    <property type="molecule type" value="Genomic_DNA"/>
</dbReference>